<dbReference type="Proteomes" id="UP000178369">
    <property type="component" value="Unassembled WGS sequence"/>
</dbReference>
<organism evidence="2 3">
    <name type="scientific">Candidatus Curtissbacteria bacterium RIFCSPHIGHO2_12_FULL_41_17</name>
    <dbReference type="NCBI Taxonomy" id="1797722"/>
    <lineage>
        <taxon>Bacteria</taxon>
        <taxon>Candidatus Curtissiibacteriota</taxon>
    </lineage>
</organism>
<feature type="compositionally biased region" description="Basic residues" evidence="1">
    <location>
        <begin position="485"/>
        <end position="500"/>
    </location>
</feature>
<sequence length="500" mass="56628">MEERVSRSVAEFGRGSLYGETLAEIQTTFADLGLAQEGRPLDPARILVPETRITGDNERTLRNFVDLGLPTNFRIVYVRPPGQKIRENVIHASVRIAMMDQVEDYDEDDSAYFSGFFKPARRRPIQLAFLNLTSLNLFGQRRQVSLAIVPGEKGPVVASNPMITKEPTLAQNDFLEMPRERIMLGATRDFDHTLLISPDEDGKIHLDSLRFPKDWQALVENGRLVEKSAQPEAAASSLITDDMQSLASLIVSREWSSDAYAKIRQKVESFPRYSGIAQGKERVRVAFLGEAQTAVEMQALDDKIVMIFHGLDTDKLERLCREETLSVFTLASCFSKSAQSPDELVVEVALDRNRQVEVQARIVRWDPASRAQVDSLPYLSWSIRQSEQLKEVLADQVWFLPYFFCQLKPASIKPMTESGARSWELERFYAKKRRSFGRKKSGGSWQSSPTLSVFSQPASSPRETVAIPRHDTPEAKKKYWEQKAQRSKGTKVKTKHAAKK</sequence>
<name>A0A1F5HLL7_9BACT</name>
<proteinExistence type="predicted"/>
<evidence type="ECO:0000256" key="1">
    <source>
        <dbReference type="SAM" id="MobiDB-lite"/>
    </source>
</evidence>
<accession>A0A1F5HLL7</accession>
<evidence type="ECO:0000313" key="3">
    <source>
        <dbReference type="Proteomes" id="UP000178369"/>
    </source>
</evidence>
<comment type="caution">
    <text evidence="2">The sequence shown here is derived from an EMBL/GenBank/DDBJ whole genome shotgun (WGS) entry which is preliminary data.</text>
</comment>
<protein>
    <submittedName>
        <fullName evidence="2">Uncharacterized protein</fullName>
    </submittedName>
</protein>
<dbReference type="EMBL" id="MFBL01000018">
    <property type="protein sequence ID" value="OGE05057.1"/>
    <property type="molecule type" value="Genomic_DNA"/>
</dbReference>
<gene>
    <name evidence="2" type="ORF">A3F45_02495</name>
</gene>
<dbReference type="AlphaFoldDB" id="A0A1F5HLL7"/>
<evidence type="ECO:0000313" key="2">
    <source>
        <dbReference type="EMBL" id="OGE05057.1"/>
    </source>
</evidence>
<feature type="compositionally biased region" description="Basic and acidic residues" evidence="1">
    <location>
        <begin position="468"/>
        <end position="484"/>
    </location>
</feature>
<feature type="region of interest" description="Disordered" evidence="1">
    <location>
        <begin position="437"/>
        <end position="500"/>
    </location>
</feature>
<reference evidence="2 3" key="1">
    <citation type="journal article" date="2016" name="Nat. Commun.">
        <title>Thousands of microbial genomes shed light on interconnected biogeochemical processes in an aquifer system.</title>
        <authorList>
            <person name="Anantharaman K."/>
            <person name="Brown C.T."/>
            <person name="Hug L.A."/>
            <person name="Sharon I."/>
            <person name="Castelle C.J."/>
            <person name="Probst A.J."/>
            <person name="Thomas B.C."/>
            <person name="Singh A."/>
            <person name="Wilkins M.J."/>
            <person name="Karaoz U."/>
            <person name="Brodie E.L."/>
            <person name="Williams K.H."/>
            <person name="Hubbard S.S."/>
            <person name="Banfield J.F."/>
        </authorList>
    </citation>
    <scope>NUCLEOTIDE SEQUENCE [LARGE SCALE GENOMIC DNA]</scope>
</reference>
<feature type="compositionally biased region" description="Polar residues" evidence="1">
    <location>
        <begin position="445"/>
        <end position="462"/>
    </location>
</feature>